<gene>
    <name evidence="1" type="ORF">RPERSI_LOCUS30821</name>
</gene>
<proteinExistence type="predicted"/>
<evidence type="ECO:0000313" key="2">
    <source>
        <dbReference type="Proteomes" id="UP000789920"/>
    </source>
</evidence>
<organism evidence="1 2">
    <name type="scientific">Racocetra persica</name>
    <dbReference type="NCBI Taxonomy" id="160502"/>
    <lineage>
        <taxon>Eukaryota</taxon>
        <taxon>Fungi</taxon>
        <taxon>Fungi incertae sedis</taxon>
        <taxon>Mucoromycota</taxon>
        <taxon>Glomeromycotina</taxon>
        <taxon>Glomeromycetes</taxon>
        <taxon>Diversisporales</taxon>
        <taxon>Gigasporaceae</taxon>
        <taxon>Racocetra</taxon>
    </lineage>
</organism>
<feature type="non-terminal residue" evidence="1">
    <location>
        <position position="231"/>
    </location>
</feature>
<dbReference type="EMBL" id="CAJVQC010121740">
    <property type="protein sequence ID" value="CAG8838817.1"/>
    <property type="molecule type" value="Genomic_DNA"/>
</dbReference>
<evidence type="ECO:0000313" key="1">
    <source>
        <dbReference type="EMBL" id="CAG8838817.1"/>
    </source>
</evidence>
<accession>A0ACA9SG58</accession>
<name>A0ACA9SG58_9GLOM</name>
<protein>
    <submittedName>
        <fullName evidence="1">2597_t:CDS:1</fullName>
    </submittedName>
</protein>
<sequence length="231" mass="26420">LTKLPKRFSREMSKRKAKNKDDSQDGSTNSEDTIEAGTPHDTIIQSSATSIMENMRQYMDQQLEVQREWSLRCIETINQRFAQLEQTNLIGNGSNINRPRDNEPPTRQNPETSRTRTTQTTGTDHNTEQGEGNYPSTPIINSLIAKTNSGNTLSRETELDDVKSVKYKITNRKFPALSYVSLKPLSDVQGMTNKEAIATEQIRRWWVLNWNEGQKIIELLPLKPSLPNKTW</sequence>
<reference evidence="1" key="1">
    <citation type="submission" date="2021-06" db="EMBL/GenBank/DDBJ databases">
        <authorList>
            <person name="Kallberg Y."/>
            <person name="Tangrot J."/>
            <person name="Rosling A."/>
        </authorList>
    </citation>
    <scope>NUCLEOTIDE SEQUENCE</scope>
    <source>
        <strain evidence="1">MA461A</strain>
    </source>
</reference>
<feature type="non-terminal residue" evidence="1">
    <location>
        <position position="1"/>
    </location>
</feature>
<comment type="caution">
    <text evidence="1">The sequence shown here is derived from an EMBL/GenBank/DDBJ whole genome shotgun (WGS) entry which is preliminary data.</text>
</comment>
<dbReference type="Proteomes" id="UP000789920">
    <property type="component" value="Unassembled WGS sequence"/>
</dbReference>
<keyword evidence="2" id="KW-1185">Reference proteome</keyword>